<protein>
    <submittedName>
        <fullName evidence="2">STE/STE11/BCK1 protein kinase</fullName>
    </submittedName>
</protein>
<proteinExistence type="predicted"/>
<sequence length="1233" mass="140348">MDAEEVNSGPYSILEDHPANQVVLGYQRWLLESIVLLDSLSEAVPTSCRLRLVVLRRNLGKAFSRMEMWKETEWHRQRKSTPPKSTTGQDPAGCISSDSPVVVDTDRYQHPSWKNSESVNLLLRIVCAVLLLLCRVSIPKCNWVLRSLKVAFILGFKAAYGDSLSGTSLHIVDDVPQDIREVIKDLDLAPVTETFVSCPSCSYLYPTSSSDSTYPDRCTYKRAPDSKPCGRRLRLTRIIAGKSRTFPAGQYVHQDFNHWLGRMLCSPGLEAVVDRDVLDPDNFTPGTHRDVWDTLTFRAFKGSDGKPFIDPTVPEGRYVFGICMDGFNAEGKGGAVRPLTAVYLVWYNLPPQLRFKYEYMYLAGVLCGHPSQEQINHLLRPLVTCFRDSYFHGVWFTSTPLFSQGKLSRSAIIPMVADLLAARQMAGFAPHNHTNFCSLCTQKLGEIEELDYRNWARRSGEEHRKIAEQWRDAATEETQDEIYDTFGVRWSELLRLPYWDPTSFVALDSMHMFYLGDFQRHCEQVWGMGGKYRDGLDGIAYDPEKKPPTSHELKDAVKILRTGSEPALTGLRTEVLRTLCKDNGLRFLKKRSRLLEVLVKFRIDQGWFDEQGRLIVVNQEPPPPQSSNHPPRGHSASATTLPQAALTSTDFGQLQQAFETLYQGNKTAVSRLSIASIRALCQALLPRSAQDWYSMNKVDLLRVVHQFRRENGITDDKDKLIPNAPNAVTAATLGDMAVAEDTLRHGSMTELRRLPTLTLIALSTQNDIEPSNHARNKTQALEQLQDYRVKNGIEREEGGLVRPRNARTRILGRDRMKHIWEDMSKTTYPSWFSPAPPRVSATGNSSGMKADQWRSYCCVHLPISLLDLWGSANSTSREYQILANFMDLVTSAKLVSKRHLTPNARATYRTHMHRYLVKLLELFPGTTISPNQHLSLHWPDVAEKVGPSHATRCFAFEHNNFLLQQIQTNHRVDDLSGTLLRRFCMQQNLRLMINCQELPEEFHDVVLGFMDTFRSKAAMSFLAATLGRDDDLDEFASDIEGKDVQIPNDSQDPNSTLRSQVILPQEIFTLFDHWWRNHQAESSSEPVLPFARMMNQVTIDGVEYTKYQKLPQDSNVVIKTEDGQDWQAGRIRDIFEHTQYHRSQLFLVIDCFERLTDQHALRDPCRAFPIAGGRFFYKALAPAPRIIKTCDVLGHFACIDRTLPGGRNQEQTDHDDIETEMIECLHVLPLDKW</sequence>
<feature type="region of interest" description="Disordered" evidence="1">
    <location>
        <begin position="618"/>
        <end position="640"/>
    </location>
</feature>
<dbReference type="AlphaFoldDB" id="A0A5K1JTT1"/>
<evidence type="ECO:0000313" key="2">
    <source>
        <dbReference type="EMBL" id="VWO94193.1"/>
    </source>
</evidence>
<keyword evidence="2" id="KW-0418">Kinase</keyword>
<dbReference type="EMBL" id="LR723830">
    <property type="protein sequence ID" value="VWO94193.1"/>
    <property type="molecule type" value="Genomic_DNA"/>
</dbReference>
<dbReference type="PANTHER" id="PTHR46579">
    <property type="entry name" value="F5/8 TYPE C DOMAIN-CONTAINING PROTEIN-RELATED"/>
    <property type="match status" value="1"/>
</dbReference>
<dbReference type="PANTHER" id="PTHR46579:SF1">
    <property type="entry name" value="F5_8 TYPE C DOMAIN-CONTAINING PROTEIN"/>
    <property type="match status" value="1"/>
</dbReference>
<feature type="region of interest" description="Disordered" evidence="1">
    <location>
        <begin position="74"/>
        <end position="97"/>
    </location>
</feature>
<dbReference type="GO" id="GO:0016301">
    <property type="term" value="F:kinase activity"/>
    <property type="evidence" value="ECO:0007669"/>
    <property type="project" value="UniProtKB-KW"/>
</dbReference>
<organism evidence="2">
    <name type="scientific">Ganoderma boninense</name>
    <dbReference type="NCBI Taxonomy" id="34458"/>
    <lineage>
        <taxon>Eukaryota</taxon>
        <taxon>Fungi</taxon>
        <taxon>Dikarya</taxon>
        <taxon>Basidiomycota</taxon>
        <taxon>Agaricomycotina</taxon>
        <taxon>Agaricomycetes</taxon>
        <taxon>Polyporales</taxon>
        <taxon>Polyporaceae</taxon>
        <taxon>Ganoderma</taxon>
    </lineage>
</organism>
<reference evidence="2" key="1">
    <citation type="submission" date="2019-10" db="EMBL/GenBank/DDBJ databases">
        <authorList>
            <person name="Nor Muhammad N."/>
        </authorList>
    </citation>
    <scope>NUCLEOTIDE SEQUENCE</scope>
</reference>
<name>A0A5K1JTT1_9APHY</name>
<dbReference type="InterPro" id="IPR004242">
    <property type="entry name" value="Transposase_21"/>
</dbReference>
<dbReference type="Pfam" id="PF02992">
    <property type="entry name" value="Transposase_21"/>
    <property type="match status" value="1"/>
</dbReference>
<accession>A0A5K1JTT1</accession>
<gene>
    <name evidence="2" type="primary">X0KCM6</name>
</gene>
<keyword evidence="2" id="KW-0808">Transferase</keyword>
<evidence type="ECO:0000256" key="1">
    <source>
        <dbReference type="SAM" id="MobiDB-lite"/>
    </source>
</evidence>